<dbReference type="Gene3D" id="1.10.340.70">
    <property type="match status" value="1"/>
</dbReference>
<evidence type="ECO:0000256" key="1">
    <source>
        <dbReference type="SAM" id="MobiDB-lite"/>
    </source>
</evidence>
<comment type="caution">
    <text evidence="4">The sequence shown here is derived from an EMBL/GenBank/DDBJ whole genome shotgun (WGS) entry which is preliminary data.</text>
</comment>
<dbReference type="SUPFAM" id="SSF53098">
    <property type="entry name" value="Ribonuclease H-like"/>
    <property type="match status" value="1"/>
</dbReference>
<proteinExistence type="predicted"/>
<dbReference type="PROSITE" id="PS50994">
    <property type="entry name" value="INTEGRASE"/>
    <property type="match status" value="1"/>
</dbReference>
<dbReference type="GO" id="GO:0015074">
    <property type="term" value="P:DNA integration"/>
    <property type="evidence" value="ECO:0007669"/>
    <property type="project" value="InterPro"/>
</dbReference>
<organism evidence="4 5">
    <name type="scientific">Ancylostoma ceylanicum</name>
    <dbReference type="NCBI Taxonomy" id="53326"/>
    <lineage>
        <taxon>Eukaryota</taxon>
        <taxon>Metazoa</taxon>
        <taxon>Ecdysozoa</taxon>
        <taxon>Nematoda</taxon>
        <taxon>Chromadorea</taxon>
        <taxon>Rhabditida</taxon>
        <taxon>Rhabditina</taxon>
        <taxon>Rhabditomorpha</taxon>
        <taxon>Strongyloidea</taxon>
        <taxon>Ancylostomatidae</taxon>
        <taxon>Ancylostomatinae</taxon>
        <taxon>Ancylostoma</taxon>
    </lineage>
</organism>
<dbReference type="Pfam" id="PF05380">
    <property type="entry name" value="Peptidase_A17"/>
    <property type="match status" value="1"/>
</dbReference>
<evidence type="ECO:0000256" key="2">
    <source>
        <dbReference type="SAM" id="Phobius"/>
    </source>
</evidence>
<dbReference type="STRING" id="53326.A0A016U1U3"/>
<dbReference type="PANTHER" id="PTHR47331:SF4">
    <property type="entry name" value="PEPTIDASE S1 DOMAIN-CONTAINING PROTEIN"/>
    <property type="match status" value="1"/>
</dbReference>
<evidence type="ECO:0000313" key="5">
    <source>
        <dbReference type="Proteomes" id="UP000024635"/>
    </source>
</evidence>
<keyword evidence="5" id="KW-1185">Reference proteome</keyword>
<dbReference type="Gene3D" id="3.30.420.10">
    <property type="entry name" value="Ribonuclease H-like superfamily/Ribonuclease H"/>
    <property type="match status" value="1"/>
</dbReference>
<dbReference type="Proteomes" id="UP000024635">
    <property type="component" value="Unassembled WGS sequence"/>
</dbReference>
<dbReference type="PANTHER" id="PTHR47331">
    <property type="entry name" value="PHD-TYPE DOMAIN-CONTAINING PROTEIN"/>
    <property type="match status" value="1"/>
</dbReference>
<accession>A0A016U1U3</accession>
<gene>
    <name evidence="4" type="primary">Acey_s0061.g3260</name>
    <name evidence="4" type="ORF">Y032_0061g3260</name>
</gene>
<dbReference type="Pfam" id="PF17921">
    <property type="entry name" value="Integrase_H2C2"/>
    <property type="match status" value="1"/>
</dbReference>
<evidence type="ECO:0000259" key="3">
    <source>
        <dbReference type="PROSITE" id="PS50994"/>
    </source>
</evidence>
<dbReference type="InterPro" id="IPR001584">
    <property type="entry name" value="Integrase_cat-core"/>
</dbReference>
<dbReference type="InterPro" id="IPR012337">
    <property type="entry name" value="RNaseH-like_sf"/>
</dbReference>
<dbReference type="InterPro" id="IPR041588">
    <property type="entry name" value="Integrase_H2C2"/>
</dbReference>
<dbReference type="EMBL" id="JARK01001397">
    <property type="protein sequence ID" value="EYC09289.1"/>
    <property type="molecule type" value="Genomic_DNA"/>
</dbReference>
<reference evidence="5" key="1">
    <citation type="journal article" date="2015" name="Nat. Genet.">
        <title>The genome and transcriptome of the zoonotic hookworm Ancylostoma ceylanicum identify infection-specific gene families.</title>
        <authorList>
            <person name="Schwarz E.M."/>
            <person name="Hu Y."/>
            <person name="Antoshechkin I."/>
            <person name="Miller M.M."/>
            <person name="Sternberg P.W."/>
            <person name="Aroian R.V."/>
        </authorList>
    </citation>
    <scope>NUCLEOTIDE SEQUENCE</scope>
    <source>
        <strain evidence="5">HY135</strain>
    </source>
</reference>
<feature type="transmembrane region" description="Helical" evidence="2">
    <location>
        <begin position="975"/>
        <end position="997"/>
    </location>
</feature>
<keyword evidence="2" id="KW-0812">Transmembrane</keyword>
<protein>
    <recommendedName>
        <fullName evidence="3">Integrase catalytic domain-containing protein</fullName>
    </recommendedName>
</protein>
<keyword evidence="2" id="KW-0472">Membrane</keyword>
<dbReference type="InterPro" id="IPR040676">
    <property type="entry name" value="DUF5641"/>
</dbReference>
<sequence length="1166" mass="131707">MAILSYLDKVNTPLAKEISKNLHVDNILLLADTVEEALEKYKESKQLFAAIGMNLREYISNSTAVNEQIEDIDKTPAGAVKLLGVEYNTESDAFTVRTELQDRTFLTKRDVVSQINSIYDPMGFAGPLTIRLKCIMREIYNSPIGWKDPIHKEHLDRWTAVCKEIGNVTIAIPRLSVPCQNAQEIPKLWIFSDASQAAIAACAYFQLTQRRAVSKLVCGKTKLTPKKSPQTIPRLELLSILIGVRLAGSILEASPCPINELCIVSDSEIALYWLSTTRTLPLFVANQRDRIQKLVLAMKAKGVIVTMYHIESAFNPADVGTRGSTATQILHSSWIQGPQWLNNEEGSWPLKEMGHQSDESCRSRHLLEAEPISVPESRLSQPCVRSSINANVATVTKNSPSLIDLGRFSRLSRALRAFAYVGKTLKEWVKRTNENRGTIITLRRVTEFTNSSEISAEDIAVSEKFLIVETHRNIDVDELQKRYPDKKVFKDDSGIIRYESRLQNADIPLDTKSPMLLPKDSDLCRLVVNHIHKQYAHCGAEQTLSIVRQRFWIPKPSVTISKYVRKCITCKKVNGLPYGAPLMPPLPDDRVAVTKPFQNTACDFLGPFESPNKEKMYVCLYTCLTTRAIHLEVVENMSTGAFLNCLVRFISRRGVPQLIRSDCGTNFKLGQKILDSLYENDEVTGESVMSYCANQRIRWLFNPPAAPWMGGVWERLVRTVKQAFQKTIGRRKLTFAQMCTVIAQIEAIVNTRPLTKVSLTEIDQVPLRPVDFLQSSLRFSLPANRAIDEAVDPSFDVETIQTVRQAKEAYEFAENLAAKFWERWSKEYLTYLRDNQKRVLPQPRHTPISNAPSVGEIVLVEQDLLPRGNWMYGKIVQLIKSADKQVRSVKLLMPNGNTWHRPLNKVYPLELRSYPDEAPEQVLSEPAEQPSSNQQQRPSRRSKSVAYDVIREFVSEQRDDEQSTSLTMVTRPSKLLFGTIQTVILLLAIGSSTVTASPTSGAMKCLKGFVEIIPPTDNFELCFGNHWRSFQNMPKSSYYKLEHSLHPDQTKIRLKVAMQNQTSITDILCDPHVTSIVNDWFTDFSLPDLTPLIVTMRKHWEAALLVITTATTITALTYLFGPFLLLALLKFALLTVKWIATALARSLMCACSSIYRKNTRACVTCQ</sequence>
<feature type="region of interest" description="Disordered" evidence="1">
    <location>
        <begin position="918"/>
        <end position="943"/>
    </location>
</feature>
<name>A0A016U1U3_9BILA</name>
<dbReference type="OrthoDB" id="8019190at2759"/>
<feature type="transmembrane region" description="Helical" evidence="2">
    <location>
        <begin position="1102"/>
        <end position="1121"/>
    </location>
</feature>
<feature type="domain" description="Integrase catalytic" evidence="3">
    <location>
        <begin position="592"/>
        <end position="777"/>
    </location>
</feature>
<keyword evidence="2" id="KW-1133">Transmembrane helix</keyword>
<dbReference type="InterPro" id="IPR008042">
    <property type="entry name" value="Retrotrans_Pao"/>
</dbReference>
<dbReference type="AlphaFoldDB" id="A0A016U1U3"/>
<dbReference type="Pfam" id="PF18701">
    <property type="entry name" value="DUF5641"/>
    <property type="match status" value="1"/>
</dbReference>
<evidence type="ECO:0000313" key="4">
    <source>
        <dbReference type="EMBL" id="EYC09289.1"/>
    </source>
</evidence>
<dbReference type="GO" id="GO:0003676">
    <property type="term" value="F:nucleic acid binding"/>
    <property type="evidence" value="ECO:0007669"/>
    <property type="project" value="InterPro"/>
</dbReference>
<dbReference type="InterPro" id="IPR036397">
    <property type="entry name" value="RNaseH_sf"/>
</dbReference>